<proteinExistence type="predicted"/>
<keyword evidence="2" id="KW-1185">Reference proteome</keyword>
<reference evidence="1" key="1">
    <citation type="submission" date="2014-03" db="EMBL/GenBank/DDBJ databases">
        <authorList>
            <person name="Casaregola S."/>
        </authorList>
    </citation>
    <scope>NUCLEOTIDE SEQUENCE [LARGE SCALE GENOMIC DNA]</scope>
    <source>
        <strain evidence="1">CLIB 918</strain>
    </source>
</reference>
<protein>
    <submittedName>
        <fullName evidence="1">Uncharacterized protein</fullName>
    </submittedName>
</protein>
<accession>A0A0J9X7T4</accession>
<name>A0A0J9X7T4_GEOCN</name>
<organism evidence="1 2">
    <name type="scientific">Geotrichum candidum</name>
    <name type="common">Oospora lactis</name>
    <name type="synonym">Dipodascus geotrichum</name>
    <dbReference type="NCBI Taxonomy" id="1173061"/>
    <lineage>
        <taxon>Eukaryota</taxon>
        <taxon>Fungi</taxon>
        <taxon>Dikarya</taxon>
        <taxon>Ascomycota</taxon>
        <taxon>Saccharomycotina</taxon>
        <taxon>Dipodascomycetes</taxon>
        <taxon>Dipodascales</taxon>
        <taxon>Dipodascaceae</taxon>
        <taxon>Geotrichum</taxon>
    </lineage>
</organism>
<dbReference type="AlphaFoldDB" id="A0A0J9X7T4"/>
<evidence type="ECO:0000313" key="1">
    <source>
        <dbReference type="EMBL" id="CDO53281.1"/>
    </source>
</evidence>
<dbReference type="EMBL" id="CCBN010000004">
    <property type="protein sequence ID" value="CDO53281.1"/>
    <property type="molecule type" value="Genomic_DNA"/>
</dbReference>
<dbReference type="OrthoDB" id="10335913at2759"/>
<comment type="caution">
    <text evidence="1">The sequence shown here is derived from an EMBL/GenBank/DDBJ whole genome shotgun (WGS) entry which is preliminary data.</text>
</comment>
<evidence type="ECO:0000313" key="2">
    <source>
        <dbReference type="Proteomes" id="UP000242525"/>
    </source>
</evidence>
<dbReference type="Proteomes" id="UP000242525">
    <property type="component" value="Unassembled WGS sequence"/>
</dbReference>
<gene>
    <name evidence="1" type="ORF">BN980_GECA04s07193g</name>
</gene>
<sequence length="285" mass="31736">MDTLRRSLSIDTLSEYVAQITTSAPEEATSNVYVSSPTKSKSLTSQHVLLSVVLNVLGDPILFTAEEVPIETPDYVHEVKACTEPDLYFLRWVFEGNFQALTNHILTHYPEHKILRAEAEPGINWAEFREGRRGFLVWLVTNPTKHDPLTALQTVLNKSPAADGDVAINARDDILAKVVGSHLSIFRRQLSSFRKAMDESEAEIAQIWDIVSSSGIVKKEDLYINDLNKPAIPVVPLTAVPKTRRRTPIGANGENASEWSVVDDYEERELTSLSGYETTSDGDLN</sequence>